<dbReference type="OrthoDB" id="9793251at2"/>
<protein>
    <recommendedName>
        <fullName evidence="2">Lcl C-terminal domain-containing protein</fullName>
    </recommendedName>
</protein>
<accession>A0A1W1H9P8</accession>
<dbReference type="PANTHER" id="PTHR35812">
    <property type="entry name" value="LIPOPROTEIN"/>
    <property type="match status" value="1"/>
</dbReference>
<feature type="domain" description="Lcl C-terminal" evidence="2">
    <location>
        <begin position="63"/>
        <end position="175"/>
    </location>
</feature>
<feature type="signal peptide" evidence="1">
    <location>
        <begin position="1"/>
        <end position="32"/>
    </location>
</feature>
<dbReference type="Proteomes" id="UP000191931">
    <property type="component" value="Unassembled WGS sequence"/>
</dbReference>
<dbReference type="InterPro" id="IPR011460">
    <property type="entry name" value="Lcl_C"/>
</dbReference>
<dbReference type="AlphaFoldDB" id="A0A1W1H9P8"/>
<dbReference type="EMBL" id="FWEV01000083">
    <property type="protein sequence ID" value="SLM29220.1"/>
    <property type="molecule type" value="Genomic_DNA"/>
</dbReference>
<gene>
    <name evidence="3" type="ORF">MTBBW1_1730018</name>
</gene>
<proteinExistence type="predicted"/>
<dbReference type="Pfam" id="PF11617">
    <property type="entry name" value="Cu-binding_MopE"/>
    <property type="match status" value="1"/>
</dbReference>
<name>A0A1W1H9P8_9BACT</name>
<keyword evidence="4" id="KW-1185">Reference proteome</keyword>
<dbReference type="STRING" id="1246637.MTBBW1_1730018"/>
<evidence type="ECO:0000313" key="3">
    <source>
        <dbReference type="EMBL" id="SLM29220.1"/>
    </source>
</evidence>
<dbReference type="PANTHER" id="PTHR35812:SF1">
    <property type="entry name" value="LIPOPROTEIN"/>
    <property type="match status" value="1"/>
</dbReference>
<feature type="chain" id="PRO_5012031783" description="Lcl C-terminal domain-containing protein" evidence="1">
    <location>
        <begin position="33"/>
        <end position="434"/>
    </location>
</feature>
<evidence type="ECO:0000259" key="2">
    <source>
        <dbReference type="Pfam" id="PF07603"/>
    </source>
</evidence>
<sequence>MKKEWLGLWNSKISVLVSLLFIVSIACSNAFALDCEDVVDDGDHPLSGYFGSSLDGPYTTGTGTVTDTGTGLMWQAASPSYAYTWDSACFYCDNLILGGNGPHAWRMPTITELESISNADYSPAINEQYFSGEEGLYWSASIPELYDTNAWIVSLTDGVTSISPRTSELYVRCVRKISEGAGTQALDFTVEIWDATGGSGGSGAQIVDPYTVPKVGSGSGTDLFFYVDPTAINKAVEGTPHPGNFVYKWSWDADVEALKTASADPISIAGNATSEMTISDLDVHTGTYDVTLEIWTDTFPQYYAKKKITVIICKDGTCDDETCELKASPYFINEDVTLKLPALYIQDTATSPKQKVELSNIEMQLVTIPGDNRILFELVLNAVPTSNDADGDGFTKDGTGQGYDCDDEDPMINPDATEILGNGIDEDCFPTALD</sequence>
<dbReference type="RefSeq" id="WP_080805995.1">
    <property type="nucleotide sequence ID" value="NZ_LT828552.1"/>
</dbReference>
<dbReference type="PROSITE" id="PS51257">
    <property type="entry name" value="PROKAR_LIPOPROTEIN"/>
    <property type="match status" value="1"/>
</dbReference>
<evidence type="ECO:0000256" key="1">
    <source>
        <dbReference type="SAM" id="SignalP"/>
    </source>
</evidence>
<reference evidence="3 4" key="1">
    <citation type="submission" date="2017-03" db="EMBL/GenBank/DDBJ databases">
        <authorList>
            <person name="Afonso C.L."/>
            <person name="Miller P.J."/>
            <person name="Scott M.A."/>
            <person name="Spackman E."/>
            <person name="Goraichik I."/>
            <person name="Dimitrov K.M."/>
            <person name="Suarez D.L."/>
            <person name="Swayne D.E."/>
        </authorList>
    </citation>
    <scope>NUCLEOTIDE SEQUENCE [LARGE SCALE GENOMIC DNA]</scope>
    <source>
        <strain evidence="3">PRJEB14757</strain>
    </source>
</reference>
<dbReference type="InterPro" id="IPR021655">
    <property type="entry name" value="Put_metal-bd"/>
</dbReference>
<organism evidence="3 4">
    <name type="scientific">Desulfamplus magnetovallimortis</name>
    <dbReference type="NCBI Taxonomy" id="1246637"/>
    <lineage>
        <taxon>Bacteria</taxon>
        <taxon>Pseudomonadati</taxon>
        <taxon>Thermodesulfobacteriota</taxon>
        <taxon>Desulfobacteria</taxon>
        <taxon>Desulfobacterales</taxon>
        <taxon>Desulfobacteraceae</taxon>
        <taxon>Desulfamplus</taxon>
    </lineage>
</organism>
<keyword evidence="1" id="KW-0732">Signal</keyword>
<evidence type="ECO:0000313" key="4">
    <source>
        <dbReference type="Proteomes" id="UP000191931"/>
    </source>
</evidence>
<dbReference type="Pfam" id="PF07603">
    <property type="entry name" value="Lcl_C"/>
    <property type="match status" value="1"/>
</dbReference>